<evidence type="ECO:0000256" key="1">
    <source>
        <dbReference type="SAM" id="Coils"/>
    </source>
</evidence>
<organism evidence="2 3">
    <name type="scientific">Geotrypetes seraphini</name>
    <name type="common">Gaboon caecilian</name>
    <name type="synonym">Caecilia seraphini</name>
    <dbReference type="NCBI Taxonomy" id="260995"/>
    <lineage>
        <taxon>Eukaryota</taxon>
        <taxon>Metazoa</taxon>
        <taxon>Chordata</taxon>
        <taxon>Craniata</taxon>
        <taxon>Vertebrata</taxon>
        <taxon>Euteleostomi</taxon>
        <taxon>Amphibia</taxon>
        <taxon>Gymnophiona</taxon>
        <taxon>Geotrypetes</taxon>
    </lineage>
</organism>
<name>A0A6P8PK07_GEOSA</name>
<dbReference type="GO" id="GO:0051026">
    <property type="term" value="P:chiasma assembly"/>
    <property type="evidence" value="ECO:0007669"/>
    <property type="project" value="TreeGrafter"/>
</dbReference>
<feature type="coiled-coil region" evidence="1">
    <location>
        <begin position="103"/>
        <end position="158"/>
    </location>
</feature>
<dbReference type="InterPro" id="IPR008827">
    <property type="entry name" value="SYCP1"/>
</dbReference>
<feature type="coiled-coil region" evidence="1">
    <location>
        <begin position="584"/>
        <end position="688"/>
    </location>
</feature>
<dbReference type="GO" id="GO:0003690">
    <property type="term" value="F:double-stranded DNA binding"/>
    <property type="evidence" value="ECO:0007669"/>
    <property type="project" value="TreeGrafter"/>
</dbReference>
<dbReference type="GeneID" id="117347743"/>
<dbReference type="Proteomes" id="UP000515159">
    <property type="component" value="Chromosome 13"/>
</dbReference>
<reference evidence="3" key="1">
    <citation type="submission" date="2025-08" db="UniProtKB">
        <authorList>
            <consortium name="RefSeq"/>
        </authorList>
    </citation>
    <scope>IDENTIFICATION</scope>
</reference>
<proteinExistence type="predicted"/>
<dbReference type="GO" id="GO:0000802">
    <property type="term" value="C:transverse filament"/>
    <property type="evidence" value="ECO:0007669"/>
    <property type="project" value="TreeGrafter"/>
</dbReference>
<feature type="coiled-coil region" evidence="1">
    <location>
        <begin position="265"/>
        <end position="401"/>
    </location>
</feature>
<keyword evidence="1" id="KW-0175">Coiled coil</keyword>
<keyword evidence="2" id="KW-1185">Reference proteome</keyword>
<dbReference type="Pfam" id="PF05483">
    <property type="entry name" value="SCP-1"/>
    <property type="match status" value="2"/>
</dbReference>
<dbReference type="AlphaFoldDB" id="A0A6P8PK07"/>
<protein>
    <submittedName>
        <fullName evidence="3">Synaptonemal complex protein 1 isoform X7</fullName>
    </submittedName>
</protein>
<evidence type="ECO:0000313" key="3">
    <source>
        <dbReference type="RefSeq" id="XP_033774963.1"/>
    </source>
</evidence>
<dbReference type="PANTHER" id="PTHR46918:SF1">
    <property type="entry name" value="SYNAPTONEMAL COMPLEX PROTEIN 1"/>
    <property type="match status" value="1"/>
</dbReference>
<dbReference type="RefSeq" id="XP_033774963.1">
    <property type="nucleotide sequence ID" value="XM_033919072.1"/>
</dbReference>
<feature type="coiled-coil region" evidence="1">
    <location>
        <begin position="441"/>
        <end position="546"/>
    </location>
</feature>
<dbReference type="GO" id="GO:0000801">
    <property type="term" value="C:central element"/>
    <property type="evidence" value="ECO:0007669"/>
    <property type="project" value="TreeGrafter"/>
</dbReference>
<feature type="coiled-coil region" evidence="1">
    <location>
        <begin position="187"/>
        <end position="214"/>
    </location>
</feature>
<gene>
    <name evidence="3" type="primary">SYCP1</name>
</gene>
<dbReference type="CTD" id="6847"/>
<dbReference type="PANTHER" id="PTHR46918">
    <property type="entry name" value="SYNAPTONEMAL COMPLEX PROTEIN 1"/>
    <property type="match status" value="1"/>
</dbReference>
<dbReference type="GO" id="GO:0051878">
    <property type="term" value="P:lateral element assembly"/>
    <property type="evidence" value="ECO:0007669"/>
    <property type="project" value="TreeGrafter"/>
</dbReference>
<accession>A0A6P8PK07</accession>
<evidence type="ECO:0000313" key="2">
    <source>
        <dbReference type="Proteomes" id="UP000515159"/>
    </source>
</evidence>
<dbReference type="GO" id="GO:0000711">
    <property type="term" value="P:meiotic DNA repair synthesis"/>
    <property type="evidence" value="ECO:0007669"/>
    <property type="project" value="TreeGrafter"/>
</dbReference>
<sequence length="800" mass="93985">MDKEKSFKLFSLPRLNSSQVSAVKPQAIAGDGGFFQGFNKFADDDFNLPFTMKSLPHPNKNKSSDLLPQKVKHLPVIEEENVESMAQLYSKLYNEAEKIKRWKLSVESEMKQKEKKIQENKKTIDAQRKAIQELQFENEKLSLKLEDEMHENKDLLNENNATRHLCDLLKETCARSEEKTNMYEVEREETRQLYVELNNNIEKMIMAFEELRVQAENSRMDMYFKFKEESEKKQKLDNEFKTHLNIKEKQVLLLKHQNEEKDNELINIKHQLHEAMHKINDLEKIKEQQNKMLRETDEKLEELMVQFQRTKDSLQKSENVQKNLETELQAALTKLVQVSEDKEAEMEELKETKALHALAVDELQVTVYNLKEQLILEKERLKESEDKSQQLILELQKKSTEFGLKKLKESKLAGEMSKLKNDNETELQGLKKALESSLMVQKDLEQQVIQEKSQNRTLMKEIEMKDFNHGNFKGTIQGLVDEKDHLEKTVKILQENEKELQDIIQIREKKIRELEIQATTAVAEHEENLYKQLVKLKEERDKEMLKYEEFIVDYNRVLLAKEQMAKDVDNAFTEVKILQNSLKARNIENEISKKEKQLKTLENKFNILKKQIENKNRSIEDLQQENKTFKKKISSDSKQCSAQEAEVIQLKAKLENIRLQSEKSNNSYQKEIKERSFTEEKLREEEIELCCLKKELMALKEQFEKVEEKEMLARVAKEKKEVKHKSLVSEEDMFKKLYKELPEAAPLFMTSSKKVPSSVSKSPGTALKLATVKKMRESGWTAVANVDRKKKNKAAEKLFT</sequence>
<dbReference type="GO" id="GO:0001673">
    <property type="term" value="C:male germ cell nucleus"/>
    <property type="evidence" value="ECO:0007669"/>
    <property type="project" value="TreeGrafter"/>
</dbReference>